<evidence type="ECO:0000313" key="2">
    <source>
        <dbReference type="EMBL" id="CAB9516094.1"/>
    </source>
</evidence>
<name>A0A9N8ECV5_9STRA</name>
<feature type="compositionally biased region" description="Basic and acidic residues" evidence="1">
    <location>
        <begin position="84"/>
        <end position="95"/>
    </location>
</feature>
<comment type="caution">
    <text evidence="2">The sequence shown here is derived from an EMBL/GenBank/DDBJ whole genome shotgun (WGS) entry which is preliminary data.</text>
</comment>
<dbReference type="Proteomes" id="UP001153069">
    <property type="component" value="Unassembled WGS sequence"/>
</dbReference>
<feature type="compositionally biased region" description="Polar residues" evidence="1">
    <location>
        <begin position="44"/>
        <end position="56"/>
    </location>
</feature>
<dbReference type="AlphaFoldDB" id="A0A9N8ECV5"/>
<dbReference type="EMBL" id="CAICTM010000759">
    <property type="protein sequence ID" value="CAB9516094.1"/>
    <property type="molecule type" value="Genomic_DNA"/>
</dbReference>
<organism evidence="2 3">
    <name type="scientific">Seminavis robusta</name>
    <dbReference type="NCBI Taxonomy" id="568900"/>
    <lineage>
        <taxon>Eukaryota</taxon>
        <taxon>Sar</taxon>
        <taxon>Stramenopiles</taxon>
        <taxon>Ochrophyta</taxon>
        <taxon>Bacillariophyta</taxon>
        <taxon>Bacillariophyceae</taxon>
        <taxon>Bacillariophycidae</taxon>
        <taxon>Naviculales</taxon>
        <taxon>Naviculaceae</taxon>
        <taxon>Seminavis</taxon>
    </lineage>
</organism>
<gene>
    <name evidence="2" type="ORF">SEMRO_760_G198380.1</name>
</gene>
<evidence type="ECO:0000313" key="3">
    <source>
        <dbReference type="Proteomes" id="UP001153069"/>
    </source>
</evidence>
<evidence type="ECO:0000256" key="1">
    <source>
        <dbReference type="SAM" id="MobiDB-lite"/>
    </source>
</evidence>
<keyword evidence="3" id="KW-1185">Reference proteome</keyword>
<feature type="region of interest" description="Disordered" evidence="1">
    <location>
        <begin position="16"/>
        <end position="102"/>
    </location>
</feature>
<accession>A0A9N8ECV5</accession>
<feature type="compositionally biased region" description="Polar residues" evidence="1">
    <location>
        <begin position="18"/>
        <end position="35"/>
    </location>
</feature>
<protein>
    <submittedName>
        <fullName evidence="2">Uncharacterized protein</fullName>
    </submittedName>
</protein>
<sequence>MSGAVLWIFHIHDGGNQEFASSQPCYPLRSSQSSPNEKKRRYFTSPSKVKSQSSTMPEGDKPAVQEAPKGAVPEEGPKTTNFLKVDRSLRPEGFHIEGSGAK</sequence>
<reference evidence="2" key="1">
    <citation type="submission" date="2020-06" db="EMBL/GenBank/DDBJ databases">
        <authorList>
            <consortium name="Plant Systems Biology data submission"/>
        </authorList>
    </citation>
    <scope>NUCLEOTIDE SEQUENCE</scope>
    <source>
        <strain evidence="2">D6</strain>
    </source>
</reference>
<proteinExistence type="predicted"/>